<proteinExistence type="predicted"/>
<sequence>MSLIDRLRDNDEDARRELFEHCQAKLRPFFAAKLPNLSDVDDCVSEVVARALEGIRAGQEPEVLEAWLHGIARNITFERYKAAKRRTDELPAEITADPGEAPLELAAPDLPELPSEMERLMGKRELWALLGAAAEGISPGLQPIMRAHIAQTVERGKLAVGAELAKRLELPASRVDRQLARARIAMRNAIVALVLARTGRDSCPALAALTPPGRKVVLNPSASSAVFKHSASCPVCGPLASQAGTYSRWALGPGLLGLVQEDEEERRRMLLALFGRGADTAASAPTAVAGGGLIDRARSLVMEKLSTPQMQSVVQFVNQNPDLVRRTAVAVVGGGAVVSAAIIAILLAGPDDIIAEPPPDDPHLSSTVRSTPVTASSSVTTTPPVSPSASTGTPKQVPVALVPTTTTTTAAVAATTTTANQQPRTTTASTTSTSTTTTTTSTPPPQNAEITIDATSLSYTSFSLSGERNTRDPKQSHRIATRPGRYTLSAPGGGSVPFEVTQTGTVEYDHSYDTVLSGRGTSALVVRGARVTVDSSGLSYANATVSGLGWPAPAPVRTMNLLPGGHFFVPMGGSQIAFQVTPAGTVTYTSALMGGSGTSALTVRGLPITVDSTGLDYYNVSVTGVGWPTPAKVRTFHLVPGNHEVVTSGATEVPFTVTEAGIATYSSPLLSGTSTLAVHGIPVTLDSTDLDYSTVTIGGAGWPAPAKIRTFRLLPGNHDVLTPANTKVPFTLTAAGTLTHTSPVLTSSASTLAVHGLPITVDSTELDYASVSVTGAGWPAPAKIRTFRLLPGKHAVLTGAGNKVDFEVTDAGTVQFTSELLRGNGTATLKVQGLPITLDVSDIDYTNATVSGAGWPAPAKIRTFRLLPGPHDVHTSAGIKVGFTVTPAGTVTYDVQDLLAGANTSTLVVRGLTVTVDATATGLSSFTVLGLAGRNARQPHDLGLLPGAHAVMLPDGRRLPFTVDTAGHVGYDPGLDAVLAGRGTSSLVVLR</sequence>
<evidence type="ECO:0000313" key="6">
    <source>
        <dbReference type="EMBL" id="MFC3895062.1"/>
    </source>
</evidence>
<evidence type="ECO:0008006" key="8">
    <source>
        <dbReference type="Google" id="ProtNLM"/>
    </source>
</evidence>
<dbReference type="SUPFAM" id="SSF88946">
    <property type="entry name" value="Sigma2 domain of RNA polymerase sigma factors"/>
    <property type="match status" value="1"/>
</dbReference>
<comment type="caution">
    <text evidence="6">The sequence shown here is derived from an EMBL/GenBank/DDBJ whole genome shotgun (WGS) entry which is preliminary data.</text>
</comment>
<dbReference type="Proteomes" id="UP001595690">
    <property type="component" value="Unassembled WGS sequence"/>
</dbReference>
<keyword evidence="4" id="KW-0804">Transcription</keyword>
<keyword evidence="7" id="KW-1185">Reference proteome</keyword>
<dbReference type="InterPro" id="IPR013325">
    <property type="entry name" value="RNA_pol_sigma_r2"/>
</dbReference>
<evidence type="ECO:0000256" key="5">
    <source>
        <dbReference type="SAM" id="MobiDB-lite"/>
    </source>
</evidence>
<dbReference type="Gene3D" id="1.10.1740.10">
    <property type="match status" value="1"/>
</dbReference>
<accession>A0ABV8BZC7</accession>
<reference evidence="7" key="1">
    <citation type="journal article" date="2019" name="Int. J. Syst. Evol. Microbiol.">
        <title>The Global Catalogue of Microorganisms (GCM) 10K type strain sequencing project: providing services to taxonomists for standard genome sequencing and annotation.</title>
        <authorList>
            <consortium name="The Broad Institute Genomics Platform"/>
            <consortium name="The Broad Institute Genome Sequencing Center for Infectious Disease"/>
            <person name="Wu L."/>
            <person name="Ma J."/>
        </authorList>
    </citation>
    <scope>NUCLEOTIDE SEQUENCE [LARGE SCALE GENOMIC DNA]</scope>
    <source>
        <strain evidence="7">CGMCC 4.7405</strain>
    </source>
</reference>
<feature type="region of interest" description="Disordered" evidence="5">
    <location>
        <begin position="414"/>
        <end position="449"/>
    </location>
</feature>
<evidence type="ECO:0000313" key="7">
    <source>
        <dbReference type="Proteomes" id="UP001595690"/>
    </source>
</evidence>
<keyword evidence="2" id="KW-0731">Sigma factor</keyword>
<organism evidence="6 7">
    <name type="scientific">Lentzea rhizosphaerae</name>
    <dbReference type="NCBI Taxonomy" id="2041025"/>
    <lineage>
        <taxon>Bacteria</taxon>
        <taxon>Bacillati</taxon>
        <taxon>Actinomycetota</taxon>
        <taxon>Actinomycetes</taxon>
        <taxon>Pseudonocardiales</taxon>
        <taxon>Pseudonocardiaceae</taxon>
        <taxon>Lentzea</taxon>
    </lineage>
</organism>
<feature type="compositionally biased region" description="Low complexity" evidence="5">
    <location>
        <begin position="414"/>
        <end position="441"/>
    </location>
</feature>
<evidence type="ECO:0000256" key="1">
    <source>
        <dbReference type="ARBA" id="ARBA00023015"/>
    </source>
</evidence>
<evidence type="ECO:0000256" key="2">
    <source>
        <dbReference type="ARBA" id="ARBA00023082"/>
    </source>
</evidence>
<gene>
    <name evidence="6" type="ORF">ACFOWZ_26575</name>
</gene>
<feature type="region of interest" description="Disordered" evidence="5">
    <location>
        <begin position="463"/>
        <end position="495"/>
    </location>
</feature>
<feature type="compositionally biased region" description="Low complexity" evidence="5">
    <location>
        <begin position="365"/>
        <end position="398"/>
    </location>
</feature>
<dbReference type="InterPro" id="IPR039425">
    <property type="entry name" value="RNA_pol_sigma-70-like"/>
</dbReference>
<keyword evidence="3" id="KW-0238">DNA-binding</keyword>
<dbReference type="EMBL" id="JBHRZI010000022">
    <property type="protein sequence ID" value="MFC3895062.1"/>
    <property type="molecule type" value="Genomic_DNA"/>
</dbReference>
<keyword evidence="1" id="KW-0805">Transcription regulation</keyword>
<dbReference type="RefSeq" id="WP_382376607.1">
    <property type="nucleotide sequence ID" value="NZ_JBHRZI010000022.1"/>
</dbReference>
<dbReference type="PANTHER" id="PTHR43133">
    <property type="entry name" value="RNA POLYMERASE ECF-TYPE SIGMA FACTO"/>
    <property type="match status" value="1"/>
</dbReference>
<evidence type="ECO:0000256" key="3">
    <source>
        <dbReference type="ARBA" id="ARBA00023125"/>
    </source>
</evidence>
<feature type="region of interest" description="Disordered" evidence="5">
    <location>
        <begin position="356"/>
        <end position="398"/>
    </location>
</feature>
<name>A0ABV8BZC7_9PSEU</name>
<evidence type="ECO:0000256" key="4">
    <source>
        <dbReference type="ARBA" id="ARBA00023163"/>
    </source>
</evidence>
<dbReference type="PANTHER" id="PTHR43133:SF8">
    <property type="entry name" value="RNA POLYMERASE SIGMA FACTOR HI_1459-RELATED"/>
    <property type="match status" value="1"/>
</dbReference>
<protein>
    <recommendedName>
        <fullName evidence="8">RNA polymerase sigma factor, sigma-70 family</fullName>
    </recommendedName>
</protein>